<evidence type="ECO:0000313" key="6">
    <source>
        <dbReference type="EMBL" id="KIM43483.1"/>
    </source>
</evidence>
<proteinExistence type="predicted"/>
<keyword evidence="7" id="KW-1185">Reference proteome</keyword>
<sequence>MLEDYRASKASKSRQPVALVVSAFSLRGKPRKPTGFSSRQLPAQNLHSRSRGVEEKPKQVMGIHCARVYETATPMKQVLDDLLGRLNMDFQTLLGIEFEILWSQITMFAHESATVGVSIEYLRADEQLKVATAGSWLKEFTAQRLCAKSSLQAGILNIRFVIEETLMPDTDDQGRNNSLASRRPGNSAKLSTALISKRKRADSASPLLSKRPNSRTSGTHGFREPGLPASVTRGMAGSSNLLSSAQATSRQPRVLKSAFRIPAVPSSQWSREVSLADYKFTRSTAEYQPSGDVNISRVEGLEIISIAEDWVKGEELSMTRKHYETGFIGCGFTKRAIYARYNDKEYVITQPSDDTMSFSAVREVLIAELTLLAQCDGIKQKFDEFIQDGSVEGVPAFYFNFKDSFYGEIEPLSASGRRTMPHIGFLATPLLPCGRYDDPIRKFTGSDNLGPAKDSLTQAIHAFVHFAWIYSREQVLFCDMQGTRDHKKKMCLIDPQAHTMNLRNEGTIYWDGGAMKIAAWKEQHLTVGSDIREDGLCEDNWVCSALELSNLQMEDLDDEGEPKSPASRAEKSKLGYVLNE</sequence>
<dbReference type="Proteomes" id="UP000053424">
    <property type="component" value="Unassembled WGS sequence"/>
</dbReference>
<dbReference type="InterPro" id="IPR011009">
    <property type="entry name" value="Kinase-like_dom_sf"/>
</dbReference>
<feature type="region of interest" description="Disordered" evidence="4">
    <location>
        <begin position="555"/>
        <end position="580"/>
    </location>
</feature>
<gene>
    <name evidence="6" type="ORF">M413DRAFT_381678</name>
</gene>
<dbReference type="AlphaFoldDB" id="A0A0C2Y0U4"/>
<keyword evidence="1" id="KW-0723">Serine/threonine-protein kinase</keyword>
<organism evidence="6 7">
    <name type="scientific">Hebeloma cylindrosporum</name>
    <dbReference type="NCBI Taxonomy" id="76867"/>
    <lineage>
        <taxon>Eukaryota</taxon>
        <taxon>Fungi</taxon>
        <taxon>Dikarya</taxon>
        <taxon>Basidiomycota</taxon>
        <taxon>Agaricomycotina</taxon>
        <taxon>Agaricomycetes</taxon>
        <taxon>Agaricomycetidae</taxon>
        <taxon>Agaricales</taxon>
        <taxon>Agaricineae</taxon>
        <taxon>Hymenogastraceae</taxon>
        <taxon>Hebeloma</taxon>
    </lineage>
</organism>
<evidence type="ECO:0000256" key="4">
    <source>
        <dbReference type="SAM" id="MobiDB-lite"/>
    </source>
</evidence>
<evidence type="ECO:0000256" key="2">
    <source>
        <dbReference type="ARBA" id="ARBA00022679"/>
    </source>
</evidence>
<feature type="compositionally biased region" description="Polar residues" evidence="4">
    <location>
        <begin position="35"/>
        <end position="47"/>
    </location>
</feature>
<evidence type="ECO:0000259" key="5">
    <source>
        <dbReference type="PROSITE" id="PS51158"/>
    </source>
</evidence>
<accession>A0A0C2Y0U4</accession>
<evidence type="ECO:0000313" key="7">
    <source>
        <dbReference type="Proteomes" id="UP000053424"/>
    </source>
</evidence>
<evidence type="ECO:0000256" key="3">
    <source>
        <dbReference type="ARBA" id="ARBA00022777"/>
    </source>
</evidence>
<keyword evidence="3" id="KW-0418">Kinase</keyword>
<feature type="region of interest" description="Disordered" evidence="4">
    <location>
        <begin position="31"/>
        <end position="57"/>
    </location>
</feature>
<feature type="region of interest" description="Disordered" evidence="4">
    <location>
        <begin position="169"/>
        <end position="235"/>
    </location>
</feature>
<dbReference type="GO" id="GO:0005524">
    <property type="term" value="F:ATP binding"/>
    <property type="evidence" value="ECO:0007669"/>
    <property type="project" value="InterPro"/>
</dbReference>
<reference evidence="7" key="2">
    <citation type="submission" date="2015-01" db="EMBL/GenBank/DDBJ databases">
        <title>Evolutionary Origins and Diversification of the Mycorrhizal Mutualists.</title>
        <authorList>
            <consortium name="DOE Joint Genome Institute"/>
            <consortium name="Mycorrhizal Genomics Consortium"/>
            <person name="Kohler A."/>
            <person name="Kuo A."/>
            <person name="Nagy L.G."/>
            <person name="Floudas D."/>
            <person name="Copeland A."/>
            <person name="Barry K.W."/>
            <person name="Cichocki N."/>
            <person name="Veneault-Fourrey C."/>
            <person name="LaButti K."/>
            <person name="Lindquist E.A."/>
            <person name="Lipzen A."/>
            <person name="Lundell T."/>
            <person name="Morin E."/>
            <person name="Murat C."/>
            <person name="Riley R."/>
            <person name="Ohm R."/>
            <person name="Sun H."/>
            <person name="Tunlid A."/>
            <person name="Henrissat B."/>
            <person name="Grigoriev I.V."/>
            <person name="Hibbett D.S."/>
            <person name="Martin F."/>
        </authorList>
    </citation>
    <scope>NUCLEOTIDE SEQUENCE [LARGE SCALE GENOMIC DNA]</scope>
    <source>
        <strain evidence="7">h7</strain>
    </source>
</reference>
<dbReference type="Gene3D" id="3.20.200.10">
    <property type="entry name" value="MHCK/EF2 kinase"/>
    <property type="match status" value="1"/>
</dbReference>
<dbReference type="PROSITE" id="PS51158">
    <property type="entry name" value="ALPHA_KINASE"/>
    <property type="match status" value="1"/>
</dbReference>
<dbReference type="GO" id="GO:0004674">
    <property type="term" value="F:protein serine/threonine kinase activity"/>
    <property type="evidence" value="ECO:0007669"/>
    <property type="project" value="UniProtKB-KW"/>
</dbReference>
<dbReference type="EMBL" id="KN831775">
    <property type="protein sequence ID" value="KIM43483.1"/>
    <property type="molecule type" value="Genomic_DNA"/>
</dbReference>
<dbReference type="InterPro" id="IPR004166">
    <property type="entry name" value="a-kinase_dom"/>
</dbReference>
<reference evidence="6 7" key="1">
    <citation type="submission" date="2014-04" db="EMBL/GenBank/DDBJ databases">
        <authorList>
            <consortium name="DOE Joint Genome Institute"/>
            <person name="Kuo A."/>
            <person name="Gay G."/>
            <person name="Dore J."/>
            <person name="Kohler A."/>
            <person name="Nagy L.G."/>
            <person name="Floudas D."/>
            <person name="Copeland A."/>
            <person name="Barry K.W."/>
            <person name="Cichocki N."/>
            <person name="Veneault-Fourrey C."/>
            <person name="LaButti K."/>
            <person name="Lindquist E.A."/>
            <person name="Lipzen A."/>
            <person name="Lundell T."/>
            <person name="Morin E."/>
            <person name="Murat C."/>
            <person name="Sun H."/>
            <person name="Tunlid A."/>
            <person name="Henrissat B."/>
            <person name="Grigoriev I.V."/>
            <person name="Hibbett D.S."/>
            <person name="Martin F."/>
            <person name="Nordberg H.P."/>
            <person name="Cantor M.N."/>
            <person name="Hua S.X."/>
        </authorList>
    </citation>
    <scope>NUCLEOTIDE SEQUENCE [LARGE SCALE GENOMIC DNA]</scope>
    <source>
        <strain evidence="7">h7</strain>
    </source>
</reference>
<dbReference type="OrthoDB" id="301415at2759"/>
<protein>
    <recommendedName>
        <fullName evidence="5">Alpha-type protein kinase domain-containing protein</fullName>
    </recommendedName>
</protein>
<keyword evidence="2" id="KW-0808">Transferase</keyword>
<dbReference type="HOGENOM" id="CLU_470139_0_0_1"/>
<name>A0A0C2Y0U4_HEBCY</name>
<evidence type="ECO:0000256" key="1">
    <source>
        <dbReference type="ARBA" id="ARBA00022527"/>
    </source>
</evidence>
<dbReference type="Pfam" id="PF02816">
    <property type="entry name" value="Alpha_kinase"/>
    <property type="match status" value="1"/>
</dbReference>
<feature type="domain" description="Alpha-type protein kinase" evidence="5">
    <location>
        <begin position="302"/>
        <end position="551"/>
    </location>
</feature>
<dbReference type="SUPFAM" id="SSF56112">
    <property type="entry name" value="Protein kinase-like (PK-like)"/>
    <property type="match status" value="1"/>
</dbReference>